<dbReference type="EMBL" id="PGVE01000067">
    <property type="protein sequence ID" value="PLS02707.1"/>
    <property type="molecule type" value="Genomic_DNA"/>
</dbReference>
<reference evidence="1 2" key="1">
    <citation type="submission" date="2017-11" db="EMBL/GenBank/DDBJ databases">
        <title>Comparitive Functional Genomics of Dry Heat Resistant strains isolated from the Viking Spacecraft.</title>
        <authorList>
            <person name="Seuylemezian A."/>
            <person name="Cooper K."/>
            <person name="Vaishampayan P."/>
        </authorList>
    </citation>
    <scope>NUCLEOTIDE SEQUENCE [LARGE SCALE GENOMIC DNA]</scope>
    <source>
        <strain evidence="1 2">V32-6</strain>
    </source>
</reference>
<organism evidence="1 2">
    <name type="scientific">Neobacillus cucumis</name>
    <dbReference type="NCBI Taxonomy" id="1740721"/>
    <lineage>
        <taxon>Bacteria</taxon>
        <taxon>Bacillati</taxon>
        <taxon>Bacillota</taxon>
        <taxon>Bacilli</taxon>
        <taxon>Bacillales</taxon>
        <taxon>Bacillaceae</taxon>
        <taxon>Neobacillus</taxon>
    </lineage>
</organism>
<name>A0A2N5HB00_9BACI</name>
<dbReference type="RefSeq" id="WP_101649378.1">
    <property type="nucleotide sequence ID" value="NZ_PGVE01000067.1"/>
</dbReference>
<keyword evidence="2" id="KW-1185">Reference proteome</keyword>
<dbReference type="OrthoDB" id="9802640at2"/>
<dbReference type="PANTHER" id="PTHR37827:SF1">
    <property type="entry name" value="HNH DOMAIN-CONTAINING PROTEIN"/>
    <property type="match status" value="1"/>
</dbReference>
<sequence>MGTCELCGRQQVETTVHHLLPKEMGGTFGATANLCIPCHKQIHALYTNEEIAARLATLAELRSDEKLASFIKWIRKQPPTKIMKIKKSRERRRK</sequence>
<proteinExistence type="predicted"/>
<dbReference type="GO" id="GO:0004519">
    <property type="term" value="F:endonuclease activity"/>
    <property type="evidence" value="ECO:0007669"/>
    <property type="project" value="UniProtKB-KW"/>
</dbReference>
<dbReference type="PANTHER" id="PTHR37827">
    <property type="entry name" value="TUDOR DOMAIN-CONTAINING PROTEIN"/>
    <property type="match status" value="1"/>
</dbReference>
<keyword evidence="1" id="KW-0540">Nuclease</keyword>
<keyword evidence="1" id="KW-0378">Hydrolase</keyword>
<evidence type="ECO:0000313" key="2">
    <source>
        <dbReference type="Proteomes" id="UP000234950"/>
    </source>
</evidence>
<keyword evidence="1" id="KW-0255">Endonuclease</keyword>
<dbReference type="AlphaFoldDB" id="A0A2N5HB00"/>
<evidence type="ECO:0000313" key="1">
    <source>
        <dbReference type="EMBL" id="PLS02707.1"/>
    </source>
</evidence>
<accession>A0A2N5HB00</accession>
<comment type="caution">
    <text evidence="1">The sequence shown here is derived from an EMBL/GenBank/DDBJ whole genome shotgun (WGS) entry which is preliminary data.</text>
</comment>
<gene>
    <name evidence="1" type="ORF">CVD27_18510</name>
</gene>
<protein>
    <submittedName>
        <fullName evidence="1">Restriction endonuclease</fullName>
    </submittedName>
</protein>
<dbReference type="Gene3D" id="1.10.30.50">
    <property type="match status" value="1"/>
</dbReference>
<dbReference type="Proteomes" id="UP000234950">
    <property type="component" value="Unassembled WGS sequence"/>
</dbReference>